<dbReference type="PRINTS" id="PR00035">
    <property type="entry name" value="HTHGNTR"/>
</dbReference>
<dbReference type="GO" id="GO:0003677">
    <property type="term" value="F:DNA binding"/>
    <property type="evidence" value="ECO:0007669"/>
    <property type="project" value="UniProtKB-KW"/>
</dbReference>
<evidence type="ECO:0000313" key="8">
    <source>
        <dbReference type="Proteomes" id="UP000282674"/>
    </source>
</evidence>
<protein>
    <submittedName>
        <fullName evidence="7">PLP-dependent aminotransferase family protein</fullName>
    </submittedName>
</protein>
<sequence length="462" mass="49159">MTRSWSSSGVDLHLDLEGTSKRRAGLEAALRAAIQDGRLPAGTLLPSTRGLAQDLGLSRGTVTAAYDQLTEEGFLTTRPGSGTTVVGLASQAPVSEPSPQVEPAFRHDLRPGRPDLSAFPTGAWLAATRRVLTGSRPEIFAAGDPQGRIELRRALADHLGRTRGVVASPDRIVITSGHYQGVRLLSGVLAAAGTTSAAVEDPGHNVFRRAVRRGGLATLPVPVDGHGARVDEVPPDAGAVFLTPSHQYPTGVPLHPDRRHAVCAWARSTGGVIVEDDYDGEFRYERHPVGALQGIAPDHVVYCGTASKTLSPALRLAWMVLPPRLVPEVVRAKQDADLYTESLGQLVLADLIAGHVYDRHIRAARLRYRRRRALLLERASAVPGLTVHGVPAGLHSLLTLPADGPDETEILNHCAARSVGIRTFTELHHDPAGRPQGILVGFAAPSESAYPAALDALFSAFT</sequence>
<dbReference type="InterPro" id="IPR015421">
    <property type="entry name" value="PyrdxlP-dep_Trfase_major"/>
</dbReference>
<evidence type="ECO:0000256" key="1">
    <source>
        <dbReference type="ARBA" id="ARBA00005384"/>
    </source>
</evidence>
<dbReference type="SMART" id="SM00345">
    <property type="entry name" value="HTH_GNTR"/>
    <property type="match status" value="1"/>
</dbReference>
<dbReference type="Pfam" id="PF00155">
    <property type="entry name" value="Aminotran_1_2"/>
    <property type="match status" value="1"/>
</dbReference>
<keyword evidence="7" id="KW-0032">Aminotransferase</keyword>
<dbReference type="InterPro" id="IPR051446">
    <property type="entry name" value="HTH_trans_reg/aminotransferase"/>
</dbReference>
<dbReference type="AlphaFoldDB" id="A0A3M2M5W0"/>
<keyword evidence="8" id="KW-1185">Reference proteome</keyword>
<dbReference type="CDD" id="cd00609">
    <property type="entry name" value="AAT_like"/>
    <property type="match status" value="1"/>
</dbReference>
<dbReference type="GO" id="GO:0008483">
    <property type="term" value="F:transaminase activity"/>
    <property type="evidence" value="ECO:0007669"/>
    <property type="project" value="UniProtKB-KW"/>
</dbReference>
<dbReference type="GO" id="GO:0003700">
    <property type="term" value="F:DNA-binding transcription factor activity"/>
    <property type="evidence" value="ECO:0007669"/>
    <property type="project" value="InterPro"/>
</dbReference>
<dbReference type="Proteomes" id="UP000282674">
    <property type="component" value="Unassembled WGS sequence"/>
</dbReference>
<accession>A0A3M2M5W0</accession>
<keyword evidence="4" id="KW-0238">DNA-binding</keyword>
<dbReference type="InterPro" id="IPR036388">
    <property type="entry name" value="WH-like_DNA-bd_sf"/>
</dbReference>
<keyword evidence="7" id="KW-0808">Transferase</keyword>
<evidence type="ECO:0000256" key="3">
    <source>
        <dbReference type="ARBA" id="ARBA00023015"/>
    </source>
</evidence>
<comment type="similarity">
    <text evidence="1">In the C-terminal section; belongs to the class-I pyridoxal-phosphate-dependent aminotransferase family.</text>
</comment>
<keyword evidence="5" id="KW-0804">Transcription</keyword>
<reference evidence="7 8" key="1">
    <citation type="submission" date="2018-10" db="EMBL/GenBank/DDBJ databases">
        <title>Isolation from soil.</title>
        <authorList>
            <person name="Hu J."/>
        </authorList>
    </citation>
    <scope>NUCLEOTIDE SEQUENCE [LARGE SCALE GENOMIC DNA]</scope>
    <source>
        <strain evidence="7 8">NEAU-Ht49</strain>
    </source>
</reference>
<gene>
    <name evidence="7" type="ORF">EBO15_11475</name>
</gene>
<dbReference type="InterPro" id="IPR000524">
    <property type="entry name" value="Tscrpt_reg_HTH_GntR"/>
</dbReference>
<proteinExistence type="inferred from homology"/>
<evidence type="ECO:0000256" key="2">
    <source>
        <dbReference type="ARBA" id="ARBA00022898"/>
    </source>
</evidence>
<dbReference type="OrthoDB" id="5415143at2"/>
<dbReference type="InterPro" id="IPR015424">
    <property type="entry name" value="PyrdxlP-dep_Trfase"/>
</dbReference>
<evidence type="ECO:0000259" key="6">
    <source>
        <dbReference type="PROSITE" id="PS50949"/>
    </source>
</evidence>
<evidence type="ECO:0000256" key="4">
    <source>
        <dbReference type="ARBA" id="ARBA00023125"/>
    </source>
</evidence>
<evidence type="ECO:0000256" key="5">
    <source>
        <dbReference type="ARBA" id="ARBA00023163"/>
    </source>
</evidence>
<dbReference type="CDD" id="cd07377">
    <property type="entry name" value="WHTH_GntR"/>
    <property type="match status" value="1"/>
</dbReference>
<keyword evidence="3" id="KW-0805">Transcription regulation</keyword>
<keyword evidence="2" id="KW-0663">Pyridoxal phosphate</keyword>
<dbReference type="PANTHER" id="PTHR46577:SF1">
    <property type="entry name" value="HTH-TYPE TRANSCRIPTIONAL REGULATORY PROTEIN GABR"/>
    <property type="match status" value="1"/>
</dbReference>
<dbReference type="PROSITE" id="PS50949">
    <property type="entry name" value="HTH_GNTR"/>
    <property type="match status" value="1"/>
</dbReference>
<comment type="caution">
    <text evidence="7">The sequence shown here is derived from an EMBL/GenBank/DDBJ whole genome shotgun (WGS) entry which is preliminary data.</text>
</comment>
<dbReference type="Gene3D" id="3.40.640.10">
    <property type="entry name" value="Type I PLP-dependent aspartate aminotransferase-like (Major domain)"/>
    <property type="match status" value="1"/>
</dbReference>
<feature type="domain" description="HTH gntR-type" evidence="6">
    <location>
        <begin position="20"/>
        <end position="88"/>
    </location>
</feature>
<dbReference type="Gene3D" id="1.10.10.10">
    <property type="entry name" value="Winged helix-like DNA-binding domain superfamily/Winged helix DNA-binding domain"/>
    <property type="match status" value="1"/>
</dbReference>
<evidence type="ECO:0000313" key="7">
    <source>
        <dbReference type="EMBL" id="RMI44892.1"/>
    </source>
</evidence>
<dbReference type="RefSeq" id="WP_122194330.1">
    <property type="nucleotide sequence ID" value="NZ_JBHSKC010000032.1"/>
</dbReference>
<dbReference type="EMBL" id="RFFG01000016">
    <property type="protein sequence ID" value="RMI44892.1"/>
    <property type="molecule type" value="Genomic_DNA"/>
</dbReference>
<name>A0A3M2M5W0_9ACTN</name>
<dbReference type="GO" id="GO:0030170">
    <property type="term" value="F:pyridoxal phosphate binding"/>
    <property type="evidence" value="ECO:0007669"/>
    <property type="project" value="InterPro"/>
</dbReference>
<dbReference type="Pfam" id="PF00392">
    <property type="entry name" value="GntR"/>
    <property type="match status" value="1"/>
</dbReference>
<dbReference type="InterPro" id="IPR004839">
    <property type="entry name" value="Aminotransferase_I/II_large"/>
</dbReference>
<dbReference type="InterPro" id="IPR036390">
    <property type="entry name" value="WH_DNA-bd_sf"/>
</dbReference>
<organism evidence="7 8">
    <name type="scientific">Actinomadura harenae</name>
    <dbReference type="NCBI Taxonomy" id="2483351"/>
    <lineage>
        <taxon>Bacteria</taxon>
        <taxon>Bacillati</taxon>
        <taxon>Actinomycetota</taxon>
        <taxon>Actinomycetes</taxon>
        <taxon>Streptosporangiales</taxon>
        <taxon>Thermomonosporaceae</taxon>
        <taxon>Actinomadura</taxon>
    </lineage>
</organism>
<dbReference type="SUPFAM" id="SSF53383">
    <property type="entry name" value="PLP-dependent transferases"/>
    <property type="match status" value="1"/>
</dbReference>
<dbReference type="PANTHER" id="PTHR46577">
    <property type="entry name" value="HTH-TYPE TRANSCRIPTIONAL REGULATORY PROTEIN GABR"/>
    <property type="match status" value="1"/>
</dbReference>
<dbReference type="SUPFAM" id="SSF46785">
    <property type="entry name" value="Winged helix' DNA-binding domain"/>
    <property type="match status" value="1"/>
</dbReference>